<name>A0A9P1YM68_LISMN</name>
<gene>
    <name evidence="1" type="ORF">CS106_07130</name>
</gene>
<accession>A0A9P1YM68</accession>
<proteinExistence type="predicted"/>
<reference evidence="1" key="1">
    <citation type="submission" date="2018-06" db="EMBL/GenBank/DDBJ databases">
        <authorList>
            <consortium name="GenomeTrakr: Next Generation Sequencing Network for Food Pathogen Tracability"/>
        </authorList>
    </citation>
    <scope>NUCLEOTIDE SEQUENCE</scope>
    <source>
        <strain evidence="1">2009L-1297/TB0440</strain>
    </source>
</reference>
<protein>
    <submittedName>
        <fullName evidence="1">Uncharacterized protein</fullName>
    </submittedName>
</protein>
<comment type="caution">
    <text evidence="1">The sequence shown here is derived from an EMBL/GenBank/DDBJ whole genome shotgun (WGS) entry which is preliminary data.</text>
</comment>
<evidence type="ECO:0000313" key="1">
    <source>
        <dbReference type="EMBL" id="EAF3074217.1"/>
    </source>
</evidence>
<evidence type="ECO:0000313" key="2">
    <source>
        <dbReference type="Proteomes" id="UP000724783"/>
    </source>
</evidence>
<dbReference type="AlphaFoldDB" id="A0A9P1YM68"/>
<sequence>MKIVDLEEKLSFSEFEVDYYVPASIRFPKNNLVGGQMMYYQFLNAKDSFIEIIICADTKKIVSVTLTSINDIQEKEINIDSFCEGTPIIDLNVFCENRLVIDKGEFNIFKSNKNIYFILNGETINNTIKVSEHLFLFINNKNKIIGANFFGFTKFEWNEIEEKIKNSVFPN</sequence>
<dbReference type="EMBL" id="AAAWLI010000002">
    <property type="protein sequence ID" value="EAF3074217.1"/>
    <property type="molecule type" value="Genomic_DNA"/>
</dbReference>
<organism evidence="1 2">
    <name type="scientific">Listeria monocytogenes serotype 1/2a</name>
    <dbReference type="NCBI Taxonomy" id="1906951"/>
    <lineage>
        <taxon>Bacteria</taxon>
        <taxon>Bacillati</taxon>
        <taxon>Bacillota</taxon>
        <taxon>Bacilli</taxon>
        <taxon>Bacillales</taxon>
        <taxon>Listeriaceae</taxon>
        <taxon>Listeria</taxon>
    </lineage>
</organism>
<dbReference type="Proteomes" id="UP000724783">
    <property type="component" value="Unassembled WGS sequence"/>
</dbReference>